<sequence>MGLRMFRILIHFIRKGSHKIRLMPFKVTFFFLLLLWYSSTGYLYFEMQAKPDLKISDTIWWAMVTMTTVGYGDFFPETAGGRFLIGIPTMILGIGLLGYILSEVASRLIESKSRRIHGMAETKFHDHIIIVNFVGMEKILKLMDELSRDPSTRSKGICLIDENLDELPAMLDDRDVDFVRGNPTTESILRQAGLPDASHALILARNPTDPHSDDQNLATILMIEHMNPQVISVAECVDPTKITQMEAAGCDSVVCVSELSTNLMVQEMLDPGVKQVISEITSNTFGQQIYIVPLSAMKDWNYSQLTAWACSKNLLLMGLQREGRVYLNCSADFVVKPEDRVIVLAAERPAPVQA</sequence>
<comment type="caution">
    <text evidence="4">The sequence shown here is derived from an EMBL/GenBank/DDBJ whole genome shotgun (WGS) entry which is preliminary data.</text>
</comment>
<dbReference type="PANTHER" id="PTHR43833">
    <property type="entry name" value="POTASSIUM CHANNEL PROTEIN 2-RELATED-RELATED"/>
    <property type="match status" value="1"/>
</dbReference>
<gene>
    <name evidence="4" type="ORF">CVV64_18560</name>
</gene>
<dbReference type="Gene3D" id="1.10.287.70">
    <property type="match status" value="1"/>
</dbReference>
<feature type="transmembrane region" description="Helical" evidence="2">
    <location>
        <begin position="58"/>
        <end position="76"/>
    </location>
</feature>
<dbReference type="Gene3D" id="3.40.50.720">
    <property type="entry name" value="NAD(P)-binding Rossmann-like Domain"/>
    <property type="match status" value="1"/>
</dbReference>
<evidence type="ECO:0000313" key="4">
    <source>
        <dbReference type="EMBL" id="PKK88506.1"/>
    </source>
</evidence>
<proteinExistence type="predicted"/>
<dbReference type="SUPFAM" id="SSF51735">
    <property type="entry name" value="NAD(P)-binding Rossmann-fold domains"/>
    <property type="match status" value="1"/>
</dbReference>
<evidence type="ECO:0000256" key="1">
    <source>
        <dbReference type="ARBA" id="ARBA00004651"/>
    </source>
</evidence>
<evidence type="ECO:0000259" key="3">
    <source>
        <dbReference type="PROSITE" id="PS51201"/>
    </source>
</evidence>
<dbReference type="AlphaFoldDB" id="A0A2N1PJL4"/>
<name>A0A2N1PJL4_9BACT</name>
<feature type="domain" description="RCK N-terminal" evidence="3">
    <location>
        <begin position="125"/>
        <end position="258"/>
    </location>
</feature>
<organism evidence="4 5">
    <name type="scientific">Candidatus Wallbacteria bacterium HGW-Wallbacteria-1</name>
    <dbReference type="NCBI Taxonomy" id="2013854"/>
    <lineage>
        <taxon>Bacteria</taxon>
        <taxon>Candidatus Walliibacteriota</taxon>
    </lineage>
</organism>
<feature type="transmembrane region" description="Helical" evidence="2">
    <location>
        <begin position="83"/>
        <end position="101"/>
    </location>
</feature>
<evidence type="ECO:0000256" key="2">
    <source>
        <dbReference type="SAM" id="Phobius"/>
    </source>
</evidence>
<dbReference type="GO" id="GO:0005886">
    <property type="term" value="C:plasma membrane"/>
    <property type="evidence" value="ECO:0007669"/>
    <property type="project" value="UniProtKB-SubCell"/>
</dbReference>
<dbReference type="Proteomes" id="UP000233256">
    <property type="component" value="Unassembled WGS sequence"/>
</dbReference>
<comment type="subcellular location">
    <subcellularLocation>
        <location evidence="1">Cell membrane</location>
        <topology evidence="1">Multi-pass membrane protein</topology>
    </subcellularLocation>
</comment>
<dbReference type="SUPFAM" id="SSF81324">
    <property type="entry name" value="Voltage-gated potassium channels"/>
    <property type="match status" value="1"/>
</dbReference>
<dbReference type="InterPro" id="IPR050721">
    <property type="entry name" value="Trk_Ktr_HKT_K-transport"/>
</dbReference>
<feature type="transmembrane region" description="Helical" evidence="2">
    <location>
        <begin position="20"/>
        <end position="38"/>
    </location>
</feature>
<dbReference type="Pfam" id="PF02254">
    <property type="entry name" value="TrkA_N"/>
    <property type="match status" value="1"/>
</dbReference>
<dbReference type="EMBL" id="PGXC01000044">
    <property type="protein sequence ID" value="PKK88506.1"/>
    <property type="molecule type" value="Genomic_DNA"/>
</dbReference>
<dbReference type="PROSITE" id="PS51201">
    <property type="entry name" value="RCK_N"/>
    <property type="match status" value="1"/>
</dbReference>
<keyword evidence="2" id="KW-0472">Membrane</keyword>
<evidence type="ECO:0000313" key="5">
    <source>
        <dbReference type="Proteomes" id="UP000233256"/>
    </source>
</evidence>
<reference evidence="4 5" key="1">
    <citation type="journal article" date="2017" name="ISME J.">
        <title>Potential for microbial H2 and metal transformations associated with novel bacteria and archaea in deep terrestrial subsurface sediments.</title>
        <authorList>
            <person name="Hernsdorf A.W."/>
            <person name="Amano Y."/>
            <person name="Miyakawa K."/>
            <person name="Ise K."/>
            <person name="Suzuki Y."/>
            <person name="Anantharaman K."/>
            <person name="Probst A."/>
            <person name="Burstein D."/>
            <person name="Thomas B.C."/>
            <person name="Banfield J.F."/>
        </authorList>
    </citation>
    <scope>NUCLEOTIDE SEQUENCE [LARGE SCALE GENOMIC DNA]</scope>
    <source>
        <strain evidence="4">HGW-Wallbacteria-1</strain>
    </source>
</reference>
<dbReference type="Pfam" id="PF07885">
    <property type="entry name" value="Ion_trans_2"/>
    <property type="match status" value="1"/>
</dbReference>
<dbReference type="GO" id="GO:0006813">
    <property type="term" value="P:potassium ion transport"/>
    <property type="evidence" value="ECO:0007669"/>
    <property type="project" value="InterPro"/>
</dbReference>
<dbReference type="InterPro" id="IPR003148">
    <property type="entry name" value="RCK_N"/>
</dbReference>
<dbReference type="InterPro" id="IPR036291">
    <property type="entry name" value="NAD(P)-bd_dom_sf"/>
</dbReference>
<accession>A0A2N1PJL4</accession>
<keyword evidence="2" id="KW-0812">Transmembrane</keyword>
<dbReference type="InterPro" id="IPR013099">
    <property type="entry name" value="K_chnl_dom"/>
</dbReference>
<protein>
    <recommendedName>
        <fullName evidence="3">RCK N-terminal domain-containing protein</fullName>
    </recommendedName>
</protein>
<dbReference type="PANTHER" id="PTHR43833:SF9">
    <property type="entry name" value="POTASSIUM CHANNEL PROTEIN YUGO-RELATED"/>
    <property type="match status" value="1"/>
</dbReference>
<keyword evidence="2" id="KW-1133">Transmembrane helix</keyword>